<evidence type="ECO:0000256" key="8">
    <source>
        <dbReference type="PROSITE-ProRule" id="PRU00284"/>
    </source>
</evidence>
<evidence type="ECO:0000256" key="9">
    <source>
        <dbReference type="SAM" id="Phobius"/>
    </source>
</evidence>
<organism evidence="12 13">
    <name type="scientific">Carboxylicivirga linearis</name>
    <dbReference type="NCBI Taxonomy" id="1628157"/>
    <lineage>
        <taxon>Bacteria</taxon>
        <taxon>Pseudomonadati</taxon>
        <taxon>Bacteroidota</taxon>
        <taxon>Bacteroidia</taxon>
        <taxon>Marinilabiliales</taxon>
        <taxon>Marinilabiliaceae</taxon>
        <taxon>Carboxylicivirga</taxon>
    </lineage>
</organism>
<comment type="caution">
    <text evidence="12">The sequence shown here is derived from an EMBL/GenBank/DDBJ whole genome shotgun (WGS) entry which is preliminary data.</text>
</comment>
<dbReference type="InterPro" id="IPR004089">
    <property type="entry name" value="MCPsignal_dom"/>
</dbReference>
<comment type="similarity">
    <text evidence="7">Belongs to the methyl-accepting chemotaxis (MCP) protein family.</text>
</comment>
<evidence type="ECO:0000256" key="3">
    <source>
        <dbReference type="ARBA" id="ARBA00022500"/>
    </source>
</evidence>
<evidence type="ECO:0000313" key="12">
    <source>
        <dbReference type="EMBL" id="MBS2098385.1"/>
    </source>
</evidence>
<accession>A0ABS5JU32</accession>
<dbReference type="EMBL" id="JAGUCO010000004">
    <property type="protein sequence ID" value="MBS2098385.1"/>
    <property type="molecule type" value="Genomic_DNA"/>
</dbReference>
<keyword evidence="3" id="KW-0145">Chemotaxis</keyword>
<evidence type="ECO:0000256" key="4">
    <source>
        <dbReference type="ARBA" id="ARBA00022692"/>
    </source>
</evidence>
<dbReference type="PANTHER" id="PTHR43531">
    <property type="entry name" value="PROTEIN ICFG"/>
    <property type="match status" value="1"/>
</dbReference>
<dbReference type="SUPFAM" id="SSF58104">
    <property type="entry name" value="Methyl-accepting chemotaxis protein (MCP) signaling domain"/>
    <property type="match status" value="1"/>
</dbReference>
<dbReference type="PRINTS" id="PR00260">
    <property type="entry name" value="CHEMTRNSDUCR"/>
</dbReference>
<keyword evidence="4 9" id="KW-0812">Transmembrane</keyword>
<dbReference type="InterPro" id="IPR004090">
    <property type="entry name" value="Chemotax_Me-accpt_rcpt"/>
</dbReference>
<feature type="domain" description="Methyl-accepting transducer" evidence="10">
    <location>
        <begin position="279"/>
        <end position="501"/>
    </location>
</feature>
<evidence type="ECO:0000256" key="5">
    <source>
        <dbReference type="ARBA" id="ARBA00022989"/>
    </source>
</evidence>
<protein>
    <submittedName>
        <fullName evidence="12">Methyl-accepting chemotaxis protein</fullName>
    </submittedName>
</protein>
<dbReference type="Gene3D" id="1.10.287.950">
    <property type="entry name" value="Methyl-accepting chemotaxis protein"/>
    <property type="match status" value="1"/>
</dbReference>
<dbReference type="Proteomes" id="UP000708576">
    <property type="component" value="Unassembled WGS sequence"/>
</dbReference>
<sequence>MKLTTKVIAFSIGMLAILALSITIPSTFITYRTQKTELKELEVMLRNNFDEDIKSQVQTVYTMLEGIYQLAEQDSITYKEAEALAAHTLRGMRYGKDGYFWADTKEGVNVVLLGKKDAEGKSRWDAKDAKGKYFIREIIQSGLSGDGYTEYWFPKAGTDIPLPKRSYTTYFEPFNWVIGTGNYIDDIDEKIEAARTEMEDSLINGIILSSVIALVMLVLFGLLSVIFSKRLTKSIITLSEKTKLIAKGNLSIHINATQKDEIGVLQQSLKSTLQKLREVIQEVIEGAGNVYAASEQMAQTAEHISNGANSQAASTEEISTSVEEMVANIQSNSENAKRTEATANKAGMGIEQLQETVNKNLLAMEQIGSKVTIIKDIAYQTNLLALNASVEAARAGDAGRGFAVVATEVRKLSEFTQKAATEIDEVSSSSLEIAQQSWNEMETILPDIRSILNAIKEILASSQEQEAGATHINSAIQSLVNITSQNSASSEEMASSSEELSRQAEILKETIGYFKINNE</sequence>
<evidence type="ECO:0000259" key="10">
    <source>
        <dbReference type="PROSITE" id="PS50111"/>
    </source>
</evidence>
<keyword evidence="8" id="KW-0807">Transducer</keyword>
<dbReference type="Pfam" id="PF00015">
    <property type="entry name" value="MCPsignal"/>
    <property type="match status" value="1"/>
</dbReference>
<dbReference type="SMART" id="SM01049">
    <property type="entry name" value="Cache_2"/>
    <property type="match status" value="1"/>
</dbReference>
<feature type="domain" description="HAMP" evidence="11">
    <location>
        <begin position="229"/>
        <end position="281"/>
    </location>
</feature>
<comment type="subcellular location">
    <subcellularLocation>
        <location evidence="1">Cell membrane</location>
        <topology evidence="1">Multi-pass membrane protein</topology>
    </subcellularLocation>
</comment>
<dbReference type="InterPro" id="IPR003660">
    <property type="entry name" value="HAMP_dom"/>
</dbReference>
<dbReference type="PROSITE" id="PS50111">
    <property type="entry name" value="CHEMOTAXIS_TRANSDUC_2"/>
    <property type="match status" value="1"/>
</dbReference>
<dbReference type="PANTHER" id="PTHR43531:SF11">
    <property type="entry name" value="METHYL-ACCEPTING CHEMOTAXIS PROTEIN 3"/>
    <property type="match status" value="1"/>
</dbReference>
<evidence type="ECO:0000256" key="6">
    <source>
        <dbReference type="ARBA" id="ARBA00023136"/>
    </source>
</evidence>
<dbReference type="Pfam" id="PF17200">
    <property type="entry name" value="sCache_2"/>
    <property type="match status" value="1"/>
</dbReference>
<keyword evidence="13" id="KW-1185">Reference proteome</keyword>
<proteinExistence type="inferred from homology"/>
<dbReference type="RefSeq" id="WP_212215626.1">
    <property type="nucleotide sequence ID" value="NZ_JAGUCO010000004.1"/>
</dbReference>
<dbReference type="InterPro" id="IPR051310">
    <property type="entry name" value="MCP_chemotaxis"/>
</dbReference>
<dbReference type="SMART" id="SM00283">
    <property type="entry name" value="MA"/>
    <property type="match status" value="1"/>
</dbReference>
<gene>
    <name evidence="12" type="ORF">KEM10_08850</name>
</gene>
<feature type="transmembrane region" description="Helical" evidence="9">
    <location>
        <begin position="202"/>
        <end position="227"/>
    </location>
</feature>
<keyword evidence="5 9" id="KW-1133">Transmembrane helix</keyword>
<dbReference type="Gene3D" id="3.30.450.20">
    <property type="entry name" value="PAS domain"/>
    <property type="match status" value="1"/>
</dbReference>
<evidence type="ECO:0000313" key="13">
    <source>
        <dbReference type="Proteomes" id="UP000708576"/>
    </source>
</evidence>
<keyword evidence="6 9" id="KW-0472">Membrane</keyword>
<dbReference type="InterPro" id="IPR033480">
    <property type="entry name" value="sCache_2"/>
</dbReference>
<reference evidence="12 13" key="1">
    <citation type="journal article" date="2015" name="Int. J. Syst. Evol. Microbiol.">
        <title>Carboxylicivirga linearis sp. nov., isolated from a sea cucumber culture pond.</title>
        <authorList>
            <person name="Wang F.Q."/>
            <person name="Zhou Y.X."/>
            <person name="Lin X.Z."/>
            <person name="Chen G.J."/>
            <person name="Du Z.J."/>
        </authorList>
    </citation>
    <scope>NUCLEOTIDE SEQUENCE [LARGE SCALE GENOMIC DNA]</scope>
    <source>
        <strain evidence="12 13">FB218</strain>
    </source>
</reference>
<dbReference type="Pfam" id="PF00672">
    <property type="entry name" value="HAMP"/>
    <property type="match status" value="1"/>
</dbReference>
<evidence type="ECO:0000256" key="2">
    <source>
        <dbReference type="ARBA" id="ARBA00022475"/>
    </source>
</evidence>
<evidence type="ECO:0000256" key="1">
    <source>
        <dbReference type="ARBA" id="ARBA00004651"/>
    </source>
</evidence>
<name>A0ABS5JU32_9BACT</name>
<dbReference type="SMART" id="SM00304">
    <property type="entry name" value="HAMP"/>
    <property type="match status" value="1"/>
</dbReference>
<evidence type="ECO:0000256" key="7">
    <source>
        <dbReference type="ARBA" id="ARBA00029447"/>
    </source>
</evidence>
<dbReference type="CDD" id="cd06225">
    <property type="entry name" value="HAMP"/>
    <property type="match status" value="1"/>
</dbReference>
<evidence type="ECO:0000259" key="11">
    <source>
        <dbReference type="PROSITE" id="PS50885"/>
    </source>
</evidence>
<keyword evidence="2" id="KW-1003">Cell membrane</keyword>
<dbReference type="PROSITE" id="PS50885">
    <property type="entry name" value="HAMP"/>
    <property type="match status" value="1"/>
</dbReference>